<dbReference type="InterPro" id="IPR011009">
    <property type="entry name" value="Kinase-like_dom_sf"/>
</dbReference>
<dbReference type="InterPro" id="IPR024678">
    <property type="entry name" value="Kinase_OSR1/WNK_CCT"/>
</dbReference>
<dbReference type="InterPro" id="IPR012913">
    <property type="entry name" value="OS9-like_dom"/>
</dbReference>
<dbReference type="EMBL" id="JADGJW010000047">
    <property type="protein sequence ID" value="KAJ3225975.1"/>
    <property type="molecule type" value="Genomic_DNA"/>
</dbReference>
<dbReference type="GO" id="GO:0004674">
    <property type="term" value="F:protein serine/threonine kinase activity"/>
    <property type="evidence" value="ECO:0007669"/>
    <property type="project" value="UniProtKB-KW"/>
</dbReference>
<sequence length="1435" mass="164677">MKSFQNKLKYESNELMLLNKNMTCYINNNFYTYKNSKGSETKLNNQLEHKILSYSLNVLNKHFKNKDCLSFEKHFWQYEYCHNRYIRQWLEVKGVIYGEYYLGYYDNEESNEKILKKDEMDDSENGRFLKKRFFDGTYCPDIGKNRSAQVVFKCCTHDHIADVREFSVCSYVIEIHSPAMCSKLKESKDVEINEIECILNEVVVEHAENKKNEVLSGALNSDEVFSVVDFSKYCIKDNSFDHYCVKKQNEIVNGNHELSAFSKSKDKKLPIFNELTVEEDELVVYDKLLTVLGKKKLALQKKINDLSGKDAMDSVKDYDIFNKASYSTKKKNIKQSIQNYVSDMKFDSSKQNKELGDFFFNEDVLIEIETNLKNGKLAFENNYSMNLIENQIFKVADPNSLKLIELFKKILKRDKIKTKFSEEEYRIIKLELKNLKYLIKNESKKLKFNEEYLLKTKQQLLSKKKEDALIFEIYSFVGRNLEFNELNLKKLMSLFKLLKESSNDFQRSGTFDEEEDSDDENRVVETSPDGRFERYNICLGKGAYKEVFKAFDQENGFEVAWNHLRLDNFSKRDQTRILSEIRILESLRNDSIINLFSSWIAKGKDGKEKVIFITELMTSGTLKNYIKKTKGQIKPKILRSWSRQILNGLLYLHTRDPPIIHRDLKCENIFINGHNGQAKIGDMGLAAIKYRDHMSSVLGTPEFMAPELYEENYDEKVDVYAFGMVVLEMVTREYPYKECTNQAQIYKKVSSNIKPQALQKIADEKTRSFIELCILFDKNVRPSVEELLNHEFLADTGLCSLSGSTGSLTLISPIFSPKDTPKDTPVNSTSNLMENFSSFPFGDNNSSSISNISAANSPRFFSPILSSPMQNMEEILYTNTPAHITASFDVVDSDTHTFHITKHIDKENMENLLPDGMQDGILIEVIGEPSLNEVILQMVYCPKSSHSETIKFPFNLDEDTATDVISEMVQENLIHEQDEQLARRKLEAVIRKVLLGRRNNISNGPQYFQQDSNNFLVSDEKKTTDINLLPYNRHIFSNDFTHNKGLVNENIYQNASSPIRSPSTQVNNDVTDSRLLPPRLPVSQTSYSIPHKEKINSPPSINRNIFPTSPRRTATFNTLNSPINVGRNKRNFSDESSVSSTYSRPTTPNGGGYVINPLTGQLIFVHGEDPYLQPQIHQSNYPYNGLFTPYKLSDIKHHHPGGAGEQFPYLRGVSSSSNNSAKSSISSSESIIIPNGNGEFFEYVRSGRPVIPNPVVVTGEQFGGYSQHFNRQYIPLQQHIPQYPSEEAYFRQAQQPAYKPDEVNLEKFSKQQQFAENLSISTEEGCSVEKIKDIHNFINSERQSNKSSLTVDNLNVATNTTFSNIPIELENEFNSCLIKKDDFDESEKENFNLSALKKEMNEFIEVDNCEEILSGIVGMNCSTSGIEEVKGLGLL</sequence>
<accession>A0AAD5Y105</accession>
<comment type="catalytic activity">
    <reaction evidence="10">
        <text>L-seryl-[protein] + ATP = O-phospho-L-seryl-[protein] + ADP + H(+)</text>
        <dbReference type="Rhea" id="RHEA:17989"/>
        <dbReference type="Rhea" id="RHEA-COMP:9863"/>
        <dbReference type="Rhea" id="RHEA-COMP:11604"/>
        <dbReference type="ChEBI" id="CHEBI:15378"/>
        <dbReference type="ChEBI" id="CHEBI:29999"/>
        <dbReference type="ChEBI" id="CHEBI:30616"/>
        <dbReference type="ChEBI" id="CHEBI:83421"/>
        <dbReference type="ChEBI" id="CHEBI:456216"/>
        <dbReference type="EC" id="2.7.11.1"/>
    </reaction>
</comment>
<organism evidence="14 15">
    <name type="scientific">Clydaea vesicula</name>
    <dbReference type="NCBI Taxonomy" id="447962"/>
    <lineage>
        <taxon>Eukaryota</taxon>
        <taxon>Fungi</taxon>
        <taxon>Fungi incertae sedis</taxon>
        <taxon>Chytridiomycota</taxon>
        <taxon>Chytridiomycota incertae sedis</taxon>
        <taxon>Chytridiomycetes</taxon>
        <taxon>Lobulomycetales</taxon>
        <taxon>Lobulomycetaceae</taxon>
        <taxon>Clydaea</taxon>
    </lineage>
</organism>
<dbReference type="SUPFAM" id="SSF56112">
    <property type="entry name" value="Protein kinase-like (PK-like)"/>
    <property type="match status" value="1"/>
</dbReference>
<dbReference type="EC" id="2.7.11.1" evidence="1"/>
<dbReference type="CDD" id="cd13983">
    <property type="entry name" value="STKc_WNK"/>
    <property type="match status" value="1"/>
</dbReference>
<keyword evidence="3" id="KW-0808">Transferase</keyword>
<dbReference type="InterPro" id="IPR000719">
    <property type="entry name" value="Prot_kinase_dom"/>
</dbReference>
<protein>
    <recommendedName>
        <fullName evidence="1">non-specific serine/threonine protein kinase</fullName>
        <ecNumber evidence="1">2.7.11.1</ecNumber>
    </recommendedName>
</protein>
<dbReference type="Gene3D" id="1.10.510.10">
    <property type="entry name" value="Transferase(Phosphotransferase) domain 1"/>
    <property type="match status" value="1"/>
</dbReference>
<evidence type="ECO:0000256" key="9">
    <source>
        <dbReference type="ARBA" id="ARBA00047899"/>
    </source>
</evidence>
<feature type="compositionally biased region" description="Polar residues" evidence="11">
    <location>
        <begin position="1097"/>
        <end position="1112"/>
    </location>
</feature>
<name>A0AAD5Y105_9FUNG</name>
<evidence type="ECO:0000256" key="11">
    <source>
        <dbReference type="SAM" id="MobiDB-lite"/>
    </source>
</evidence>
<feature type="region of interest" description="Disordered" evidence="11">
    <location>
        <begin position="1127"/>
        <end position="1150"/>
    </location>
</feature>
<keyword evidence="2" id="KW-0723">Serine/threonine-protein kinase</keyword>
<dbReference type="Pfam" id="PF07915">
    <property type="entry name" value="PRKCSH"/>
    <property type="match status" value="1"/>
</dbReference>
<dbReference type="Pfam" id="PF00069">
    <property type="entry name" value="Pkinase"/>
    <property type="match status" value="1"/>
</dbReference>
<evidence type="ECO:0000256" key="7">
    <source>
        <dbReference type="ARBA" id="ARBA00022840"/>
    </source>
</evidence>
<feature type="region of interest" description="Disordered" evidence="11">
    <location>
        <begin position="1057"/>
        <end position="1112"/>
    </location>
</feature>
<evidence type="ECO:0000256" key="5">
    <source>
        <dbReference type="ARBA" id="ARBA00022741"/>
    </source>
</evidence>
<keyword evidence="4" id="KW-0732">Signal</keyword>
<comment type="caution">
    <text evidence="14">The sequence shown here is derived from an EMBL/GenBank/DDBJ whole genome shotgun (WGS) entry which is preliminary data.</text>
</comment>
<dbReference type="SUPFAM" id="SSF50911">
    <property type="entry name" value="Mannose 6-phosphate receptor domain"/>
    <property type="match status" value="1"/>
</dbReference>
<evidence type="ECO:0000256" key="3">
    <source>
        <dbReference type="ARBA" id="ARBA00022679"/>
    </source>
</evidence>
<dbReference type="Pfam" id="PF12202">
    <property type="entry name" value="OSR1_C"/>
    <property type="match status" value="1"/>
</dbReference>
<keyword evidence="7" id="KW-0067">ATP-binding</keyword>
<evidence type="ECO:0000256" key="8">
    <source>
        <dbReference type="ARBA" id="ARBA00023157"/>
    </source>
</evidence>
<evidence type="ECO:0000256" key="6">
    <source>
        <dbReference type="ARBA" id="ARBA00022777"/>
    </source>
</evidence>
<evidence type="ECO:0000256" key="10">
    <source>
        <dbReference type="ARBA" id="ARBA00048679"/>
    </source>
</evidence>
<evidence type="ECO:0000256" key="2">
    <source>
        <dbReference type="ARBA" id="ARBA00022527"/>
    </source>
</evidence>
<evidence type="ECO:0000259" key="12">
    <source>
        <dbReference type="PROSITE" id="PS50011"/>
    </source>
</evidence>
<dbReference type="InterPro" id="IPR044865">
    <property type="entry name" value="MRH_dom"/>
</dbReference>
<dbReference type="SMART" id="SM00220">
    <property type="entry name" value="S_TKc"/>
    <property type="match status" value="1"/>
</dbReference>
<evidence type="ECO:0000259" key="13">
    <source>
        <dbReference type="PROSITE" id="PS51914"/>
    </source>
</evidence>
<gene>
    <name evidence="14" type="primary">WNK3</name>
    <name evidence="14" type="ORF">HK099_005800</name>
</gene>
<dbReference type="InterPro" id="IPR050588">
    <property type="entry name" value="WNK_Ser-Thr_kinase"/>
</dbReference>
<dbReference type="GO" id="GO:0005737">
    <property type="term" value="C:cytoplasm"/>
    <property type="evidence" value="ECO:0007669"/>
    <property type="project" value="UniProtKB-ARBA"/>
</dbReference>
<dbReference type="Proteomes" id="UP001211065">
    <property type="component" value="Unassembled WGS sequence"/>
</dbReference>
<dbReference type="InterPro" id="IPR009011">
    <property type="entry name" value="Man6P_isomerase_rcpt-bd_dom_sf"/>
</dbReference>
<dbReference type="Gene3D" id="2.70.130.10">
    <property type="entry name" value="Mannose-6-phosphate receptor binding domain"/>
    <property type="match status" value="1"/>
</dbReference>
<dbReference type="PROSITE" id="PS51914">
    <property type="entry name" value="MRH"/>
    <property type="match status" value="1"/>
</dbReference>
<evidence type="ECO:0000256" key="1">
    <source>
        <dbReference type="ARBA" id="ARBA00012513"/>
    </source>
</evidence>
<reference evidence="14" key="1">
    <citation type="submission" date="2020-05" db="EMBL/GenBank/DDBJ databases">
        <title>Phylogenomic resolution of chytrid fungi.</title>
        <authorList>
            <person name="Stajich J.E."/>
            <person name="Amses K."/>
            <person name="Simmons R."/>
            <person name="Seto K."/>
            <person name="Myers J."/>
            <person name="Bonds A."/>
            <person name="Quandt C.A."/>
            <person name="Barry K."/>
            <person name="Liu P."/>
            <person name="Grigoriev I."/>
            <person name="Longcore J.E."/>
            <person name="James T.Y."/>
        </authorList>
    </citation>
    <scope>NUCLEOTIDE SEQUENCE</scope>
    <source>
        <strain evidence="14">JEL0476</strain>
    </source>
</reference>
<dbReference type="PROSITE" id="PS50011">
    <property type="entry name" value="PROTEIN_KINASE_DOM"/>
    <property type="match status" value="1"/>
</dbReference>
<feature type="compositionally biased region" description="Polar residues" evidence="11">
    <location>
        <begin position="1134"/>
        <end position="1148"/>
    </location>
</feature>
<keyword evidence="5" id="KW-0547">Nucleotide-binding</keyword>
<keyword evidence="6 14" id="KW-0418">Kinase</keyword>
<keyword evidence="15" id="KW-1185">Reference proteome</keyword>
<dbReference type="InterPro" id="IPR008271">
    <property type="entry name" value="Ser/Thr_kinase_AS"/>
</dbReference>
<evidence type="ECO:0000313" key="15">
    <source>
        <dbReference type="Proteomes" id="UP001211065"/>
    </source>
</evidence>
<dbReference type="Gene3D" id="3.10.20.90">
    <property type="entry name" value="Phosphatidylinositol 3-kinase Catalytic Subunit, Chain A, domain 1"/>
    <property type="match status" value="1"/>
</dbReference>
<dbReference type="GO" id="GO:0012505">
    <property type="term" value="C:endomembrane system"/>
    <property type="evidence" value="ECO:0007669"/>
    <property type="project" value="UniProtKB-ARBA"/>
</dbReference>
<dbReference type="PROSITE" id="PS00108">
    <property type="entry name" value="PROTEIN_KINASE_ST"/>
    <property type="match status" value="1"/>
</dbReference>
<proteinExistence type="predicted"/>
<dbReference type="GO" id="GO:0005524">
    <property type="term" value="F:ATP binding"/>
    <property type="evidence" value="ECO:0007669"/>
    <property type="project" value="UniProtKB-KW"/>
</dbReference>
<feature type="compositionally biased region" description="Polar residues" evidence="11">
    <location>
        <begin position="1057"/>
        <end position="1070"/>
    </location>
</feature>
<evidence type="ECO:0000256" key="4">
    <source>
        <dbReference type="ARBA" id="ARBA00022729"/>
    </source>
</evidence>
<feature type="domain" description="Protein kinase" evidence="12">
    <location>
        <begin position="533"/>
        <end position="793"/>
    </location>
</feature>
<feature type="domain" description="MRH" evidence="13">
    <location>
        <begin position="66"/>
        <end position="183"/>
    </location>
</feature>
<dbReference type="FunFam" id="1.10.510.10:FF:001565">
    <property type="entry name" value="WNK protein kinase"/>
    <property type="match status" value="1"/>
</dbReference>
<evidence type="ECO:0000313" key="14">
    <source>
        <dbReference type="EMBL" id="KAJ3225975.1"/>
    </source>
</evidence>
<dbReference type="PANTHER" id="PTHR13902">
    <property type="entry name" value="SERINE/THREONINE-PROTEIN KINASE WNK WITH NO LYSINE -RELATED"/>
    <property type="match status" value="1"/>
</dbReference>
<dbReference type="Gene3D" id="3.30.200.20">
    <property type="entry name" value="Phosphorylase Kinase, domain 1"/>
    <property type="match status" value="1"/>
</dbReference>
<comment type="catalytic activity">
    <reaction evidence="9">
        <text>L-threonyl-[protein] + ATP = O-phospho-L-threonyl-[protein] + ADP + H(+)</text>
        <dbReference type="Rhea" id="RHEA:46608"/>
        <dbReference type="Rhea" id="RHEA-COMP:11060"/>
        <dbReference type="Rhea" id="RHEA-COMP:11605"/>
        <dbReference type="ChEBI" id="CHEBI:15378"/>
        <dbReference type="ChEBI" id="CHEBI:30013"/>
        <dbReference type="ChEBI" id="CHEBI:30616"/>
        <dbReference type="ChEBI" id="CHEBI:61977"/>
        <dbReference type="ChEBI" id="CHEBI:456216"/>
        <dbReference type="EC" id="2.7.11.1"/>
    </reaction>
</comment>
<keyword evidence="8" id="KW-1015">Disulfide bond</keyword>